<protein>
    <submittedName>
        <fullName evidence="1">Uncharacterized protein</fullName>
    </submittedName>
</protein>
<accession>A0A8S9N020</accession>
<dbReference type="AlphaFoldDB" id="A0A8S9N020"/>
<dbReference type="EMBL" id="QGKX02002183">
    <property type="protein sequence ID" value="KAF3486617.1"/>
    <property type="molecule type" value="Genomic_DNA"/>
</dbReference>
<proteinExistence type="predicted"/>
<name>A0A8S9N020_BRACR</name>
<organism evidence="1 2">
    <name type="scientific">Brassica cretica</name>
    <name type="common">Mustard</name>
    <dbReference type="NCBI Taxonomy" id="69181"/>
    <lineage>
        <taxon>Eukaryota</taxon>
        <taxon>Viridiplantae</taxon>
        <taxon>Streptophyta</taxon>
        <taxon>Embryophyta</taxon>
        <taxon>Tracheophyta</taxon>
        <taxon>Spermatophyta</taxon>
        <taxon>Magnoliopsida</taxon>
        <taxon>eudicotyledons</taxon>
        <taxon>Gunneridae</taxon>
        <taxon>Pentapetalae</taxon>
        <taxon>rosids</taxon>
        <taxon>malvids</taxon>
        <taxon>Brassicales</taxon>
        <taxon>Brassicaceae</taxon>
        <taxon>Brassiceae</taxon>
        <taxon>Brassica</taxon>
    </lineage>
</organism>
<reference evidence="1" key="1">
    <citation type="submission" date="2019-12" db="EMBL/GenBank/DDBJ databases">
        <title>Genome sequencing and annotation of Brassica cretica.</title>
        <authorList>
            <person name="Studholme D.J."/>
            <person name="Sarris P."/>
        </authorList>
    </citation>
    <scope>NUCLEOTIDE SEQUENCE</scope>
    <source>
        <strain evidence="1">PFS-109/04</strain>
        <tissue evidence="1">Leaf</tissue>
    </source>
</reference>
<gene>
    <name evidence="1" type="ORF">F2Q69_00054291</name>
</gene>
<sequence length="121" mass="13562">MSMTESGSILAVPSSTVLLRDDKTMFLRKQSTTTESYFDEEEVNTDNVDDGEWEYPRGSFFDGSSSRRQNDVLRDARLQRLAWLLTGSFATSEIYGVTDNVNGAAAWFINSSSITLTSSFY</sequence>
<dbReference type="Proteomes" id="UP000712600">
    <property type="component" value="Unassembled WGS sequence"/>
</dbReference>
<evidence type="ECO:0000313" key="2">
    <source>
        <dbReference type="Proteomes" id="UP000712600"/>
    </source>
</evidence>
<comment type="caution">
    <text evidence="1">The sequence shown here is derived from an EMBL/GenBank/DDBJ whole genome shotgun (WGS) entry which is preliminary data.</text>
</comment>
<evidence type="ECO:0000313" key="1">
    <source>
        <dbReference type="EMBL" id="KAF3486617.1"/>
    </source>
</evidence>